<evidence type="ECO:0000313" key="3">
    <source>
        <dbReference type="Proteomes" id="UP000183567"/>
    </source>
</evidence>
<organism evidence="2 3">
    <name type="scientific">Rhizopogon vesiculosus</name>
    <dbReference type="NCBI Taxonomy" id="180088"/>
    <lineage>
        <taxon>Eukaryota</taxon>
        <taxon>Fungi</taxon>
        <taxon>Dikarya</taxon>
        <taxon>Basidiomycota</taxon>
        <taxon>Agaricomycotina</taxon>
        <taxon>Agaricomycetes</taxon>
        <taxon>Agaricomycetidae</taxon>
        <taxon>Boletales</taxon>
        <taxon>Suillineae</taxon>
        <taxon>Rhizopogonaceae</taxon>
        <taxon>Rhizopogon</taxon>
    </lineage>
</organism>
<dbReference type="EMBL" id="LVVM01004816">
    <property type="protein sequence ID" value="OJA12120.1"/>
    <property type="molecule type" value="Genomic_DNA"/>
</dbReference>
<evidence type="ECO:0000256" key="1">
    <source>
        <dbReference type="SAM" id="MobiDB-lite"/>
    </source>
</evidence>
<proteinExistence type="predicted"/>
<protein>
    <recommendedName>
        <fullName evidence="4">C2 domain-containing protein</fullName>
    </recommendedName>
</protein>
<gene>
    <name evidence="2" type="ORF">AZE42_06633</name>
</gene>
<dbReference type="OrthoDB" id="2640970at2759"/>
<accession>A0A1J8QFI2</accession>
<keyword evidence="3" id="KW-1185">Reference proteome</keyword>
<dbReference type="AlphaFoldDB" id="A0A1J8QFI2"/>
<reference evidence="2 3" key="1">
    <citation type="submission" date="2016-03" db="EMBL/GenBank/DDBJ databases">
        <title>Comparative genomics of the ectomycorrhizal sister species Rhizopogon vinicolor and Rhizopogon vesiculosus (Basidiomycota: Boletales) reveals a divergence of the mating type B locus.</title>
        <authorList>
            <person name="Mujic A.B."/>
            <person name="Kuo A."/>
            <person name="Tritt A."/>
            <person name="Lipzen A."/>
            <person name="Chen C."/>
            <person name="Johnson J."/>
            <person name="Sharma A."/>
            <person name="Barry K."/>
            <person name="Grigoriev I.V."/>
            <person name="Spatafora J.W."/>
        </authorList>
    </citation>
    <scope>NUCLEOTIDE SEQUENCE [LARGE SCALE GENOMIC DNA]</scope>
    <source>
        <strain evidence="2 3">AM-OR11-056</strain>
    </source>
</reference>
<dbReference type="Proteomes" id="UP000183567">
    <property type="component" value="Unassembled WGS sequence"/>
</dbReference>
<name>A0A1J8QFI2_9AGAM</name>
<feature type="region of interest" description="Disordered" evidence="1">
    <location>
        <begin position="136"/>
        <end position="159"/>
    </location>
</feature>
<sequence length="159" mass="17657">MLSNGYLSLEVINGTNLPVPSERTPAGFYTIVSTPHGQWNTAVKAAMVDHSVPWNETLAMWAQPLMFPRWLMAIFPKKSKAVQLEIRASFEHGCLGRGELLGTIHTTLEELLLHAGKQFGLPVISAQSPSLFLRVKRAKAPQPPARTASNTQQRDRSYH</sequence>
<comment type="caution">
    <text evidence="2">The sequence shown here is derived from an EMBL/GenBank/DDBJ whole genome shotgun (WGS) entry which is preliminary data.</text>
</comment>
<evidence type="ECO:0008006" key="4">
    <source>
        <dbReference type="Google" id="ProtNLM"/>
    </source>
</evidence>
<evidence type="ECO:0000313" key="2">
    <source>
        <dbReference type="EMBL" id="OJA12120.1"/>
    </source>
</evidence>